<gene>
    <name evidence="1" type="ORF">BamMEX5DRAFT_4746</name>
</gene>
<evidence type="ECO:0000313" key="2">
    <source>
        <dbReference type="Proteomes" id="UP000004814"/>
    </source>
</evidence>
<proteinExistence type="predicted"/>
<reference evidence="1 2" key="1">
    <citation type="submission" date="2008-03" db="EMBL/GenBank/DDBJ databases">
        <title>Sequencing of the draft genome and assembly of Burkholderia ambifaria MEX-5.</title>
        <authorList>
            <consortium name="US DOE Joint Genome Institute (JGI-PGF)"/>
            <person name="Copeland A."/>
            <person name="Lucas S."/>
            <person name="Lapidus A."/>
            <person name="Glavina del Rio T."/>
            <person name="Dalin E."/>
            <person name="Tice H."/>
            <person name="Bruce D."/>
            <person name="Goodwin L."/>
            <person name="Pitluck S."/>
            <person name="Larimer F."/>
            <person name="Land M.L."/>
            <person name="Hauser L."/>
            <person name="Tiedje J."/>
            <person name="Richardson P."/>
        </authorList>
    </citation>
    <scope>NUCLEOTIDE SEQUENCE [LARGE SCALE GENOMIC DNA]</scope>
    <source>
        <strain evidence="1 2">MEX-5</strain>
    </source>
</reference>
<protein>
    <submittedName>
        <fullName evidence="1">Uncharacterized protein</fullName>
    </submittedName>
</protein>
<organism evidence="1 2">
    <name type="scientific">Burkholderia ambifaria MEX-5</name>
    <dbReference type="NCBI Taxonomy" id="396597"/>
    <lineage>
        <taxon>Bacteria</taxon>
        <taxon>Pseudomonadati</taxon>
        <taxon>Pseudomonadota</taxon>
        <taxon>Betaproteobacteria</taxon>
        <taxon>Burkholderiales</taxon>
        <taxon>Burkholderiaceae</taxon>
        <taxon>Burkholderia</taxon>
        <taxon>Burkholderia cepacia complex</taxon>
    </lineage>
</organism>
<evidence type="ECO:0000313" key="1">
    <source>
        <dbReference type="EMBL" id="EDT39492.1"/>
    </source>
</evidence>
<dbReference type="EMBL" id="ABLK01000187">
    <property type="protein sequence ID" value="EDT39492.1"/>
    <property type="molecule type" value="Genomic_DNA"/>
</dbReference>
<accession>B1TAD0</accession>
<sequence>MRGDRAHAVVGVEQRTAQRVDDIGLFPRGKHTRGFAAHVGGRIVAQRRNEGRHEFGILEIGEFEQRDAAHRCIGCGGA</sequence>
<dbReference type="AlphaFoldDB" id="B1TAD0"/>
<comment type="caution">
    <text evidence="1">The sequence shown here is derived from an EMBL/GenBank/DDBJ whole genome shotgun (WGS) entry which is preliminary data.</text>
</comment>
<dbReference type="Proteomes" id="UP000004814">
    <property type="component" value="Unassembled WGS sequence"/>
</dbReference>
<name>B1TAD0_9BURK</name>